<sequence>MQADVRQLLQDLEADAVARFDGLVHQWSQNEIDALHLALASERPLLVRGEPGTGKTQLARAAAAALRWYLHSVTISPRFEAQDLFCTFDAVQRLADAQAAAVGGGVKADERYWLPGPFWRAFAWSDARRYGPASAAVPAGDMEEPRGHVILIDEIDKADSDLPNSLLEVLGSREFPNPVTRQPIRPDAGLPLVVITTNEERELPAAFLRRCVVLTLEPDLPYVDFLVKRGEAHFGRKSPAAERLDVEILRIAAAQLDADREQATKAGVSPPGLAEYIDLLTALRRLAPGQRAEQKQWLQRLAPYAFLKNGIVDGSPELSQRRAAASAAIGDPAAE</sequence>
<name>A0A6A7RS05_9PROT</name>
<dbReference type="GO" id="GO:0016887">
    <property type="term" value="F:ATP hydrolysis activity"/>
    <property type="evidence" value="ECO:0007669"/>
    <property type="project" value="InterPro"/>
</dbReference>
<dbReference type="InterPro" id="IPR003593">
    <property type="entry name" value="AAA+_ATPase"/>
</dbReference>
<reference evidence="2 3" key="1">
    <citation type="submission" date="2017-09" db="EMBL/GenBank/DDBJ databases">
        <title>Metagenomic Analysis Reveals Denitrifying Candidatus Accumulibacter and Flanking Population as a Source of N2O.</title>
        <authorList>
            <person name="Gao H."/>
            <person name="Mao Y."/>
            <person name="Zhao X."/>
            <person name="Liu W.-T."/>
            <person name="Zhang T."/>
            <person name="Wells G."/>
        </authorList>
    </citation>
    <scope>NUCLEOTIDE SEQUENCE [LARGE SCALE GENOMIC DNA]</scope>
    <source>
        <strain evidence="2">CANDO_2_IC</strain>
    </source>
</reference>
<feature type="domain" description="AAA+ ATPase" evidence="1">
    <location>
        <begin position="41"/>
        <end position="219"/>
    </location>
</feature>
<dbReference type="InterPro" id="IPR050764">
    <property type="entry name" value="CbbQ/NirQ/NorQ/GpvN"/>
</dbReference>
<evidence type="ECO:0000313" key="3">
    <source>
        <dbReference type="Proteomes" id="UP000342300"/>
    </source>
</evidence>
<gene>
    <name evidence="2" type="ORF">CRU78_07305</name>
</gene>
<dbReference type="Proteomes" id="UP000342300">
    <property type="component" value="Unassembled WGS sequence"/>
</dbReference>
<dbReference type="Pfam" id="PF07728">
    <property type="entry name" value="AAA_5"/>
    <property type="match status" value="1"/>
</dbReference>
<dbReference type="SMART" id="SM00382">
    <property type="entry name" value="AAA"/>
    <property type="match status" value="1"/>
</dbReference>
<dbReference type="Gene3D" id="3.40.50.300">
    <property type="entry name" value="P-loop containing nucleotide triphosphate hydrolases"/>
    <property type="match status" value="1"/>
</dbReference>
<proteinExistence type="predicted"/>
<dbReference type="PANTHER" id="PTHR42759">
    <property type="entry name" value="MOXR FAMILY PROTEIN"/>
    <property type="match status" value="1"/>
</dbReference>
<evidence type="ECO:0000259" key="1">
    <source>
        <dbReference type="SMART" id="SM00382"/>
    </source>
</evidence>
<organism evidence="2 3">
    <name type="scientific">Candidatus Accumulibacter phosphatis</name>
    <dbReference type="NCBI Taxonomy" id="327160"/>
    <lineage>
        <taxon>Bacteria</taxon>
        <taxon>Pseudomonadati</taxon>
        <taxon>Pseudomonadota</taxon>
        <taxon>Betaproteobacteria</taxon>
        <taxon>Candidatus Accumulibacter</taxon>
    </lineage>
</organism>
<dbReference type="SUPFAM" id="SSF52540">
    <property type="entry name" value="P-loop containing nucleoside triphosphate hydrolases"/>
    <property type="match status" value="1"/>
</dbReference>
<dbReference type="InterPro" id="IPR027417">
    <property type="entry name" value="P-loop_NTPase"/>
</dbReference>
<dbReference type="PANTHER" id="PTHR42759:SF1">
    <property type="entry name" value="MAGNESIUM-CHELATASE SUBUNIT CHLD"/>
    <property type="match status" value="1"/>
</dbReference>
<dbReference type="GO" id="GO:0005524">
    <property type="term" value="F:ATP binding"/>
    <property type="evidence" value="ECO:0007669"/>
    <property type="project" value="InterPro"/>
</dbReference>
<protein>
    <recommendedName>
        <fullName evidence="1">AAA+ ATPase domain-containing protein</fullName>
    </recommendedName>
</protein>
<accession>A0A6A7RS05</accession>
<dbReference type="InterPro" id="IPR011704">
    <property type="entry name" value="ATPase_dyneun-rel_AAA"/>
</dbReference>
<evidence type="ECO:0000313" key="2">
    <source>
        <dbReference type="EMBL" id="MQM30344.1"/>
    </source>
</evidence>
<comment type="caution">
    <text evidence="2">The sequence shown here is derived from an EMBL/GenBank/DDBJ whole genome shotgun (WGS) entry which is preliminary data.</text>
</comment>
<dbReference type="EMBL" id="PDHS01000157">
    <property type="protein sequence ID" value="MQM30344.1"/>
    <property type="molecule type" value="Genomic_DNA"/>
</dbReference>
<dbReference type="AlphaFoldDB" id="A0A6A7RS05"/>